<dbReference type="Pfam" id="PF00270">
    <property type="entry name" value="DEAD"/>
    <property type="match status" value="1"/>
</dbReference>
<dbReference type="SMART" id="SM00490">
    <property type="entry name" value="HELICc"/>
    <property type="match status" value="1"/>
</dbReference>
<dbReference type="Gene3D" id="3.40.50.300">
    <property type="entry name" value="P-loop containing nucleotide triphosphate hydrolases"/>
    <property type="match status" value="2"/>
</dbReference>
<dbReference type="GO" id="GO:0003724">
    <property type="term" value="F:RNA helicase activity"/>
    <property type="evidence" value="ECO:0007669"/>
    <property type="project" value="InterPro"/>
</dbReference>
<keyword evidence="2 6" id="KW-0378">Hydrolase</keyword>
<protein>
    <submittedName>
        <fullName evidence="11">ATP-dependent RNA helicase-like protein</fullName>
    </submittedName>
</protein>
<evidence type="ECO:0000256" key="1">
    <source>
        <dbReference type="ARBA" id="ARBA00022741"/>
    </source>
</evidence>
<dbReference type="OrthoDB" id="10261904at2759"/>
<dbReference type="PANTHER" id="PTHR47959">
    <property type="entry name" value="ATP-DEPENDENT RNA HELICASE RHLE-RELATED"/>
    <property type="match status" value="1"/>
</dbReference>
<dbReference type="InterPro" id="IPR050079">
    <property type="entry name" value="DEAD_box_RNA_helicase"/>
</dbReference>
<name>A0A9D5DH68_9CRYT</name>
<feature type="domain" description="Helicase ATP-binding" evidence="8">
    <location>
        <begin position="32"/>
        <end position="210"/>
    </location>
</feature>
<feature type="domain" description="DEAD-box RNA helicase Q" evidence="10">
    <location>
        <begin position="1"/>
        <end position="29"/>
    </location>
</feature>
<dbReference type="InterPro" id="IPR014001">
    <property type="entry name" value="Helicase_ATP-bd"/>
</dbReference>
<dbReference type="GO" id="GO:0005829">
    <property type="term" value="C:cytosol"/>
    <property type="evidence" value="ECO:0007669"/>
    <property type="project" value="TreeGrafter"/>
</dbReference>
<dbReference type="EMBL" id="JAPCXC010000040">
    <property type="protein sequence ID" value="KAJ1608779.1"/>
    <property type="molecule type" value="Genomic_DNA"/>
</dbReference>
<keyword evidence="4 6" id="KW-0067">ATP-binding</keyword>
<dbReference type="PROSITE" id="PS51194">
    <property type="entry name" value="HELICASE_CTER"/>
    <property type="match status" value="1"/>
</dbReference>
<dbReference type="PROSITE" id="PS00039">
    <property type="entry name" value="DEAD_ATP_HELICASE"/>
    <property type="match status" value="1"/>
</dbReference>
<feature type="domain" description="Helicase C-terminal" evidence="9">
    <location>
        <begin position="306"/>
        <end position="448"/>
    </location>
</feature>
<proteinExistence type="inferred from homology"/>
<dbReference type="CDD" id="cd18787">
    <property type="entry name" value="SF2_C_DEAD"/>
    <property type="match status" value="1"/>
</dbReference>
<evidence type="ECO:0000256" key="4">
    <source>
        <dbReference type="ARBA" id="ARBA00022840"/>
    </source>
</evidence>
<comment type="similarity">
    <text evidence="6">Belongs to the DEAD box helicase family.</text>
</comment>
<evidence type="ECO:0000256" key="3">
    <source>
        <dbReference type="ARBA" id="ARBA00022806"/>
    </source>
</evidence>
<accession>A0A9D5DH68</accession>
<feature type="short sequence motif" description="Q motif" evidence="5">
    <location>
        <begin position="1"/>
        <end position="29"/>
    </location>
</feature>
<evidence type="ECO:0000313" key="11">
    <source>
        <dbReference type="EMBL" id="KAJ1608779.1"/>
    </source>
</evidence>
<dbReference type="AlphaFoldDB" id="A0A9D5DH68"/>
<evidence type="ECO:0000256" key="6">
    <source>
        <dbReference type="RuleBase" id="RU000492"/>
    </source>
</evidence>
<comment type="caution">
    <text evidence="11">The sequence shown here is derived from an EMBL/GenBank/DDBJ whole genome shotgun (WGS) entry which is preliminary data.</text>
</comment>
<keyword evidence="1 6" id="KW-0547">Nucleotide-binding</keyword>
<dbReference type="InterPro" id="IPR001650">
    <property type="entry name" value="Helicase_C-like"/>
</dbReference>
<dbReference type="Proteomes" id="UP001067231">
    <property type="component" value="Unassembled WGS sequence"/>
</dbReference>
<dbReference type="InterPro" id="IPR011545">
    <property type="entry name" value="DEAD/DEAH_box_helicase_dom"/>
</dbReference>
<evidence type="ECO:0000256" key="2">
    <source>
        <dbReference type="ARBA" id="ARBA00022801"/>
    </source>
</evidence>
<dbReference type="SMART" id="SM00487">
    <property type="entry name" value="DEXDc"/>
    <property type="match status" value="1"/>
</dbReference>
<evidence type="ECO:0000259" key="9">
    <source>
        <dbReference type="PROSITE" id="PS51194"/>
    </source>
</evidence>
<dbReference type="SUPFAM" id="SSF52540">
    <property type="entry name" value="P-loop containing nucleoside triphosphate hydrolases"/>
    <property type="match status" value="1"/>
</dbReference>
<dbReference type="Pfam" id="PF00271">
    <property type="entry name" value="Helicase_C"/>
    <property type="match status" value="1"/>
</dbReference>
<evidence type="ECO:0000256" key="5">
    <source>
        <dbReference type="PROSITE-ProRule" id="PRU00552"/>
    </source>
</evidence>
<dbReference type="PROSITE" id="PS51195">
    <property type="entry name" value="Q_MOTIF"/>
    <property type="match status" value="1"/>
</dbReference>
<dbReference type="InterPro" id="IPR000629">
    <property type="entry name" value="RNA-helicase_DEAD-box_CS"/>
</dbReference>
<gene>
    <name evidence="11" type="ORF">OJ253_1793</name>
</gene>
<evidence type="ECO:0000256" key="7">
    <source>
        <dbReference type="SAM" id="MobiDB-lite"/>
    </source>
</evidence>
<dbReference type="GO" id="GO:0005524">
    <property type="term" value="F:ATP binding"/>
    <property type="evidence" value="ECO:0007669"/>
    <property type="project" value="UniProtKB-KW"/>
</dbReference>
<evidence type="ECO:0000259" key="10">
    <source>
        <dbReference type="PROSITE" id="PS51195"/>
    </source>
</evidence>
<dbReference type="InterPro" id="IPR027417">
    <property type="entry name" value="P-loop_NTPase"/>
</dbReference>
<dbReference type="PROSITE" id="PS51192">
    <property type="entry name" value="HELICASE_ATP_BIND_1"/>
    <property type="match status" value="1"/>
</dbReference>
<dbReference type="GO" id="GO:0003676">
    <property type="term" value="F:nucleic acid binding"/>
    <property type="evidence" value="ECO:0007669"/>
    <property type="project" value="InterPro"/>
</dbReference>
<evidence type="ECO:0000259" key="8">
    <source>
        <dbReference type="PROSITE" id="PS51192"/>
    </source>
</evidence>
<keyword evidence="3 6" id="KW-0347">Helicase</keyword>
<feature type="region of interest" description="Disordered" evidence="7">
    <location>
        <begin position="483"/>
        <end position="504"/>
    </location>
</feature>
<dbReference type="GO" id="GO:0016787">
    <property type="term" value="F:hydrolase activity"/>
    <property type="evidence" value="ECO:0007669"/>
    <property type="project" value="UniProtKB-KW"/>
</dbReference>
<reference evidence="11" key="1">
    <citation type="submission" date="2022-10" db="EMBL/GenBank/DDBJ databases">
        <title>Adaptive evolution leads to modifications in subtelomeric GC content in a zoonotic Cryptosporidium species.</title>
        <authorList>
            <person name="Li J."/>
            <person name="Feng Y."/>
            <person name="Xiao L."/>
        </authorList>
    </citation>
    <scope>NUCLEOTIDE SEQUENCE</scope>
    <source>
        <strain evidence="11">33844</strain>
    </source>
</reference>
<dbReference type="InterPro" id="IPR014014">
    <property type="entry name" value="RNA_helicase_DEAD_Q_motif"/>
</dbReference>
<sequence length="504" mass="57147">MEFVKLGLHKWVQDTCDSLKIRTPTAIQSKSIPNILKGRNVVGNAPTGSGKTLCYCLPMLQLLADDPFSVFGLVLVPSRELSYQVLDQFQVFGNKVNANCQVLTGGFDLSEQIHILNQKRPHILIGTPGRLSAVISYPGSNISGLLKNLRFLVLDEADRLLSESLEDDMFPVLSVLPKSSTGRQTLLFSATLTNAIREIVDKYSNIKDEDGAGKRPQELPMIVVNENPNDSPVESIRQMYLFLNHRVRLVYLHYILSNVHFFDIDSVDKEKFEKNSTFFEESQEDIEEEISFVAKNKKKSKKSKEQVIDQNRIIKQGIIFTATKQQCQMLTSCLEIMGYSVTGLHSLMNQRRRLASLGKFRSKTSKLLVATGVAARGLDVPDVEFVINYDFPRSFEDYIHRIGRVGRANKTGISLSIVTEQDVPYVYEFESRMKKEMELLNLDEDEVLKNMNRVTVAQQKAMLLLEEIGFNEKNQQARERKLQALRSKNKIPSDSKKTIKSLTT</sequence>
<dbReference type="PANTHER" id="PTHR47959:SF24">
    <property type="entry name" value="ATP-DEPENDENT RNA HELICASE"/>
    <property type="match status" value="1"/>
</dbReference>
<organism evidence="11">
    <name type="scientific">Cryptosporidium canis</name>
    <dbReference type="NCBI Taxonomy" id="195482"/>
    <lineage>
        <taxon>Eukaryota</taxon>
        <taxon>Sar</taxon>
        <taxon>Alveolata</taxon>
        <taxon>Apicomplexa</taxon>
        <taxon>Conoidasida</taxon>
        <taxon>Coccidia</taxon>
        <taxon>Eucoccidiorida</taxon>
        <taxon>Eimeriorina</taxon>
        <taxon>Cryptosporidiidae</taxon>
        <taxon>Cryptosporidium</taxon>
    </lineage>
</organism>